<dbReference type="EMBL" id="MELI01000085">
    <property type="protein sequence ID" value="OFW32786.1"/>
    <property type="molecule type" value="Genomic_DNA"/>
</dbReference>
<evidence type="ECO:0000313" key="3">
    <source>
        <dbReference type="Proteomes" id="UP000178086"/>
    </source>
</evidence>
<protein>
    <recommendedName>
        <fullName evidence="1">MEDS domain-containing protein</fullName>
    </recommendedName>
</protein>
<evidence type="ECO:0000259" key="1">
    <source>
        <dbReference type="Pfam" id="PF14417"/>
    </source>
</evidence>
<reference evidence="2 3" key="1">
    <citation type="journal article" date="2016" name="Nat. Commun.">
        <title>Thousands of microbial genomes shed light on interconnected biogeochemical processes in an aquifer system.</title>
        <authorList>
            <person name="Anantharaman K."/>
            <person name="Brown C.T."/>
            <person name="Hug L.A."/>
            <person name="Sharon I."/>
            <person name="Castelle C.J."/>
            <person name="Probst A.J."/>
            <person name="Thomas B.C."/>
            <person name="Singh A."/>
            <person name="Wilkins M.J."/>
            <person name="Karaoz U."/>
            <person name="Brodie E.L."/>
            <person name="Williams K.H."/>
            <person name="Hubbard S.S."/>
            <person name="Banfield J.F."/>
        </authorList>
    </citation>
    <scope>NUCLEOTIDE SEQUENCE [LARGE SCALE GENOMIC DNA]</scope>
</reference>
<dbReference type="AlphaFoldDB" id="A0A1F2UNZ4"/>
<feature type="domain" description="MEDS" evidence="1">
    <location>
        <begin position="19"/>
        <end position="177"/>
    </location>
</feature>
<evidence type="ECO:0000313" key="2">
    <source>
        <dbReference type="EMBL" id="OFW32786.1"/>
    </source>
</evidence>
<dbReference type="Pfam" id="PF14417">
    <property type="entry name" value="MEDS"/>
    <property type="match status" value="1"/>
</dbReference>
<accession>A0A1F2UNZ4</accession>
<comment type="caution">
    <text evidence="2">The sequence shown here is derived from an EMBL/GenBank/DDBJ whole genome shotgun (WGS) entry which is preliminary data.</text>
</comment>
<proteinExistence type="predicted"/>
<dbReference type="Proteomes" id="UP000178086">
    <property type="component" value="Unassembled WGS sequence"/>
</dbReference>
<gene>
    <name evidence="2" type="ORF">A2074_04665</name>
</gene>
<organism evidence="2 3">
    <name type="scientific">Candidatus Aquicultor primus</name>
    <dbReference type="NCBI Taxonomy" id="1797195"/>
    <lineage>
        <taxon>Bacteria</taxon>
        <taxon>Bacillati</taxon>
        <taxon>Actinomycetota</taxon>
        <taxon>Candidatus Aquicultoria</taxon>
        <taxon>Candidatus Aquicultorales</taxon>
        <taxon>Candidatus Aquicultoraceae</taxon>
        <taxon>Candidatus Aquicultor</taxon>
    </lineage>
</organism>
<name>A0A1F2UNZ4_9ACTN</name>
<dbReference type="InterPro" id="IPR025847">
    <property type="entry name" value="MEDS_domain"/>
</dbReference>
<sequence length="209" mass="23836">MRIMKSTGYIEFEIAAGEHILHFYSSESQRLNVLTEFIKDGFKKRNKSVGVINKDDMYTVEDMLIKDDVDAGYYLIEGQLVFMAHEDCFATGGNFDEERLIDVITGTINAALRQGWAGANIANDLTWAATGSNVEAWLRFEANASNYIRTLPATCLCQYDERIISGASITNLIKTHPFVIIGDYIFENPYFISPKKYLKYYQHSEKYFA</sequence>